<accession>A0A4Y8AHP4</accession>
<organism evidence="3 4">
    <name type="scientific">Mucilaginibacter phyllosphaerae</name>
    <dbReference type="NCBI Taxonomy" id="1812349"/>
    <lineage>
        <taxon>Bacteria</taxon>
        <taxon>Pseudomonadati</taxon>
        <taxon>Bacteroidota</taxon>
        <taxon>Sphingobacteriia</taxon>
        <taxon>Sphingobacteriales</taxon>
        <taxon>Sphingobacteriaceae</taxon>
        <taxon>Mucilaginibacter</taxon>
    </lineage>
</organism>
<reference evidence="2 5" key="3">
    <citation type="submission" date="2020-08" db="EMBL/GenBank/DDBJ databases">
        <title>Genomic Encyclopedia of Type Strains, Phase IV (KMG-IV): sequencing the most valuable type-strain genomes for metagenomic binning, comparative biology and taxonomic classification.</title>
        <authorList>
            <person name="Goeker M."/>
        </authorList>
    </citation>
    <scope>NUCLEOTIDE SEQUENCE [LARGE SCALE GENOMIC DNA]</scope>
    <source>
        <strain evidence="2 5">DSM 100995</strain>
    </source>
</reference>
<dbReference type="Proteomes" id="UP000297248">
    <property type="component" value="Unassembled WGS sequence"/>
</dbReference>
<protein>
    <submittedName>
        <fullName evidence="3">Uncharacterized protein</fullName>
    </submittedName>
</protein>
<dbReference type="EMBL" id="SNQG01000001">
    <property type="protein sequence ID" value="TEW68590.1"/>
    <property type="molecule type" value="Genomic_DNA"/>
</dbReference>
<dbReference type="EMBL" id="JACIEG010000010">
    <property type="protein sequence ID" value="MBB3971360.1"/>
    <property type="molecule type" value="Genomic_DNA"/>
</dbReference>
<dbReference type="AlphaFoldDB" id="A0A4Y8AHP4"/>
<reference evidence="3 4" key="1">
    <citation type="journal article" date="2016" name="Int. J. Syst. Evol. Microbiol.">
        <title>Proposal of Mucilaginibacter phyllosphaerae sp. nov. isolated from the phyllosphere of Galium album.</title>
        <authorList>
            <person name="Aydogan E.L."/>
            <person name="Busse H.J."/>
            <person name="Moser G."/>
            <person name="Muller C."/>
            <person name="Kampfer P."/>
            <person name="Glaeser S.P."/>
        </authorList>
    </citation>
    <scope>NUCLEOTIDE SEQUENCE [LARGE SCALE GENOMIC DNA]</scope>
    <source>
        <strain evidence="3 4">PP-F2FG21</strain>
    </source>
</reference>
<reference evidence="3" key="2">
    <citation type="submission" date="2019-03" db="EMBL/GenBank/DDBJ databases">
        <authorList>
            <person name="Yan Y.-Q."/>
            <person name="Du Z.-J."/>
        </authorList>
    </citation>
    <scope>NUCLEOTIDE SEQUENCE</scope>
    <source>
        <strain evidence="3">PP-F2FG21</strain>
    </source>
</reference>
<evidence type="ECO:0000256" key="1">
    <source>
        <dbReference type="SAM" id="MobiDB-lite"/>
    </source>
</evidence>
<feature type="region of interest" description="Disordered" evidence="1">
    <location>
        <begin position="1"/>
        <end position="23"/>
    </location>
</feature>
<dbReference type="OrthoDB" id="769933at2"/>
<dbReference type="RefSeq" id="WP_134334431.1">
    <property type="nucleotide sequence ID" value="NZ_BMCZ01000012.1"/>
</dbReference>
<evidence type="ECO:0000313" key="3">
    <source>
        <dbReference type="EMBL" id="TEW68590.1"/>
    </source>
</evidence>
<keyword evidence="5" id="KW-1185">Reference proteome</keyword>
<gene>
    <name evidence="3" type="ORF">E2R65_00015</name>
    <name evidence="2" type="ORF">GGR35_003988</name>
</gene>
<sequence length="79" mass="8699">MGKDKNGGYIPPKGKPTGNGRETHQLKDAFAVTDPETENEIAAKYTKDGTDEIADAIHVRHVNRNLHKGEDLDENNNNS</sequence>
<comment type="caution">
    <text evidence="3">The sequence shown here is derived from an EMBL/GenBank/DDBJ whole genome shotgun (WGS) entry which is preliminary data.</text>
</comment>
<evidence type="ECO:0000313" key="5">
    <source>
        <dbReference type="Proteomes" id="UP000583101"/>
    </source>
</evidence>
<name>A0A4Y8AHP4_9SPHI</name>
<evidence type="ECO:0000313" key="2">
    <source>
        <dbReference type="EMBL" id="MBB3971360.1"/>
    </source>
</evidence>
<evidence type="ECO:0000313" key="4">
    <source>
        <dbReference type="Proteomes" id="UP000297248"/>
    </source>
</evidence>
<proteinExistence type="predicted"/>
<dbReference type="Proteomes" id="UP000583101">
    <property type="component" value="Unassembled WGS sequence"/>
</dbReference>